<proteinExistence type="predicted"/>
<organism evidence="1">
    <name type="scientific">marine sediment metagenome</name>
    <dbReference type="NCBI Taxonomy" id="412755"/>
    <lineage>
        <taxon>unclassified sequences</taxon>
        <taxon>metagenomes</taxon>
        <taxon>ecological metagenomes</taxon>
    </lineage>
</organism>
<accession>X1KQE9</accession>
<comment type="caution">
    <text evidence="1">The sequence shown here is derived from an EMBL/GenBank/DDBJ whole genome shotgun (WGS) entry which is preliminary data.</text>
</comment>
<dbReference type="EMBL" id="BARV01003607">
    <property type="protein sequence ID" value="GAI09307.1"/>
    <property type="molecule type" value="Genomic_DNA"/>
</dbReference>
<evidence type="ECO:0000313" key="1">
    <source>
        <dbReference type="EMBL" id="GAI09307.1"/>
    </source>
</evidence>
<dbReference type="AlphaFoldDB" id="X1KQE9"/>
<gene>
    <name evidence="1" type="ORF">S06H3_08521</name>
</gene>
<reference evidence="1" key="1">
    <citation type="journal article" date="2014" name="Front. Microbiol.">
        <title>High frequency of phylogenetically diverse reductive dehalogenase-homologous genes in deep subseafloor sedimentary metagenomes.</title>
        <authorList>
            <person name="Kawai M."/>
            <person name="Futagami T."/>
            <person name="Toyoda A."/>
            <person name="Takaki Y."/>
            <person name="Nishi S."/>
            <person name="Hori S."/>
            <person name="Arai W."/>
            <person name="Tsubouchi T."/>
            <person name="Morono Y."/>
            <person name="Uchiyama I."/>
            <person name="Ito T."/>
            <person name="Fujiyama A."/>
            <person name="Inagaki F."/>
            <person name="Takami H."/>
        </authorList>
    </citation>
    <scope>NUCLEOTIDE SEQUENCE</scope>
    <source>
        <strain evidence="1">Expedition CK06-06</strain>
    </source>
</reference>
<sequence length="60" mass="6860">MGVDEKVGDVLVNDKIKPMFRDTNELTHEQLTDPDYAIKQIKELNGGKLYIACSKCHHCR</sequence>
<name>X1KQE9_9ZZZZ</name>
<protein>
    <submittedName>
        <fullName evidence="1">Uncharacterized protein</fullName>
    </submittedName>
</protein>